<evidence type="ECO:0000256" key="1">
    <source>
        <dbReference type="SAM" id="Phobius"/>
    </source>
</evidence>
<comment type="caution">
    <text evidence="2">The sequence shown here is derived from an EMBL/GenBank/DDBJ whole genome shotgun (WGS) entry which is preliminary data.</text>
</comment>
<proteinExistence type="predicted"/>
<protein>
    <submittedName>
        <fullName evidence="2">Uncharacterized protein</fullName>
    </submittedName>
</protein>
<reference evidence="2 3" key="1">
    <citation type="submission" date="2007-01" db="EMBL/GenBank/DDBJ databases">
        <authorList>
            <person name="Haygood M."/>
            <person name="Podell S."/>
            <person name="Anderson C."/>
            <person name="Hopkinson B."/>
            <person name="Roe K."/>
            <person name="Barbeau K."/>
            <person name="Gaasterland T."/>
            <person name="Ferriera S."/>
            <person name="Johnson J."/>
            <person name="Kravitz S."/>
            <person name="Beeson K."/>
            <person name="Sutton G."/>
            <person name="Rogers Y.-H."/>
            <person name="Friedman R."/>
            <person name="Frazier M."/>
            <person name="Venter J.C."/>
        </authorList>
    </citation>
    <scope>NUCLEOTIDE SEQUENCE [LARGE SCALE GENOMIC DNA]</scope>
    <source>
        <strain evidence="2 3">ATCC 23134</strain>
    </source>
</reference>
<accession>A1ZM59</accession>
<feature type="transmembrane region" description="Helical" evidence="1">
    <location>
        <begin position="46"/>
        <end position="65"/>
    </location>
</feature>
<dbReference type="RefSeq" id="WP_002697869.1">
    <property type="nucleotide sequence ID" value="NZ_AAWS01000015.1"/>
</dbReference>
<organism evidence="2 3">
    <name type="scientific">Microscilla marina ATCC 23134</name>
    <dbReference type="NCBI Taxonomy" id="313606"/>
    <lineage>
        <taxon>Bacteria</taxon>
        <taxon>Pseudomonadati</taxon>
        <taxon>Bacteroidota</taxon>
        <taxon>Cytophagia</taxon>
        <taxon>Cytophagales</taxon>
        <taxon>Microscillaceae</taxon>
        <taxon>Microscilla</taxon>
    </lineage>
</organism>
<keyword evidence="1" id="KW-0472">Membrane</keyword>
<name>A1ZM59_MICM2</name>
<dbReference type="EMBL" id="AAWS01000015">
    <property type="protein sequence ID" value="EAY28591.1"/>
    <property type="molecule type" value="Genomic_DNA"/>
</dbReference>
<evidence type="ECO:0000313" key="3">
    <source>
        <dbReference type="Proteomes" id="UP000004095"/>
    </source>
</evidence>
<evidence type="ECO:0000313" key="2">
    <source>
        <dbReference type="EMBL" id="EAY28591.1"/>
    </source>
</evidence>
<keyword evidence="3" id="KW-1185">Reference proteome</keyword>
<gene>
    <name evidence="2" type="ORF">M23134_04438</name>
</gene>
<keyword evidence="1" id="KW-1133">Transmembrane helix</keyword>
<keyword evidence="1" id="KW-0812">Transmembrane</keyword>
<dbReference type="eggNOG" id="ENOG502ZKAI">
    <property type="taxonomic scope" value="Bacteria"/>
</dbReference>
<dbReference type="AlphaFoldDB" id="A1ZM59"/>
<dbReference type="Proteomes" id="UP000004095">
    <property type="component" value="Unassembled WGS sequence"/>
</dbReference>
<feature type="transmembrane region" description="Helical" evidence="1">
    <location>
        <begin position="269"/>
        <end position="291"/>
    </location>
</feature>
<feature type="transmembrane region" description="Helical" evidence="1">
    <location>
        <begin position="237"/>
        <end position="257"/>
    </location>
</feature>
<feature type="transmembrane region" description="Helical" evidence="1">
    <location>
        <begin position="20"/>
        <end position="40"/>
    </location>
</feature>
<sequence>MNTKFLTDRAEVHFNTSTHLYIILVSVLVLIVGVLALKKLEAPNKYILPLMGAMGIVIGFIFWFTKQNVMLVIDKKAQTIQIQEKTKQGLLTSTLPFDNFNALIVQRAVSISRNNSAGTSSKSVSFQIQLKRNDGAMVKLATYHQLNNAYEFVSKLKKIVPYQVYIIDAPMEEYKTGVQKLKQLEGAQVLDDYTPLLKSHLTTQQTPAKIQLPTSPGFDKTHNAEGTTYQWSNRKNIAVMLLGVIFITGFIFLIQLIDHKGIRLGANIFMGLICLAMVAGLINSAFGTSYLHLGKQQLTHKSVLFGKTIGSQSWNYSQLAEIMSELGTQGDQSIQLSSKKGQDLLHQLAHSSPENLVSQMMGLISHYKSYFMTIDVSGLLLSERLYLELEIAKKMTQSQSESSQ</sequence>